<dbReference type="PANTHER" id="PTHR43685:SF11">
    <property type="entry name" value="GLYCOSYLTRANSFERASE TAGX-RELATED"/>
    <property type="match status" value="1"/>
</dbReference>
<dbReference type="InterPro" id="IPR001173">
    <property type="entry name" value="Glyco_trans_2-like"/>
</dbReference>
<protein>
    <submittedName>
        <fullName evidence="2">Glycosyltransferase</fullName>
    </submittedName>
</protein>
<dbReference type="OrthoDB" id="8769632at2"/>
<dbReference type="InterPro" id="IPR029044">
    <property type="entry name" value="Nucleotide-diphossugar_trans"/>
</dbReference>
<organism evidence="2 3">
    <name type="scientific">Sapientia aquatica</name>
    <dbReference type="NCBI Taxonomy" id="1549640"/>
    <lineage>
        <taxon>Bacteria</taxon>
        <taxon>Pseudomonadati</taxon>
        <taxon>Pseudomonadota</taxon>
        <taxon>Betaproteobacteria</taxon>
        <taxon>Burkholderiales</taxon>
        <taxon>Oxalobacteraceae</taxon>
        <taxon>Sapientia</taxon>
    </lineage>
</organism>
<dbReference type="GO" id="GO:0016740">
    <property type="term" value="F:transferase activity"/>
    <property type="evidence" value="ECO:0007669"/>
    <property type="project" value="UniProtKB-KW"/>
</dbReference>
<comment type="caution">
    <text evidence="2">The sequence shown here is derived from an EMBL/GenBank/DDBJ whole genome shotgun (WGS) entry which is preliminary data.</text>
</comment>
<dbReference type="Proteomes" id="UP000294829">
    <property type="component" value="Unassembled WGS sequence"/>
</dbReference>
<dbReference type="InterPro" id="IPR050834">
    <property type="entry name" value="Glycosyltransf_2"/>
</dbReference>
<gene>
    <name evidence="2" type="ORF">E2I14_07325</name>
</gene>
<dbReference type="PANTHER" id="PTHR43685">
    <property type="entry name" value="GLYCOSYLTRANSFERASE"/>
    <property type="match status" value="1"/>
</dbReference>
<dbReference type="AlphaFoldDB" id="A0A4R5W4A8"/>
<accession>A0A4R5W4A8</accession>
<dbReference type="Pfam" id="PF00535">
    <property type="entry name" value="Glycos_transf_2"/>
    <property type="match status" value="1"/>
</dbReference>
<dbReference type="Gene3D" id="3.90.550.10">
    <property type="entry name" value="Spore Coat Polysaccharide Biosynthesis Protein SpsA, Chain A"/>
    <property type="match status" value="1"/>
</dbReference>
<proteinExistence type="predicted"/>
<name>A0A4R5W4A8_9BURK</name>
<evidence type="ECO:0000259" key="1">
    <source>
        <dbReference type="Pfam" id="PF00535"/>
    </source>
</evidence>
<reference evidence="2 3" key="1">
    <citation type="submission" date="2019-03" db="EMBL/GenBank/DDBJ databases">
        <title>Sapientia aquatica gen. nov., sp. nov., isolated from a crater lake.</title>
        <authorList>
            <person name="Felfoldi T."/>
            <person name="Szabo A."/>
            <person name="Toth E."/>
            <person name="Schumann P."/>
            <person name="Keki Z."/>
            <person name="Marialigeti K."/>
            <person name="Mathe I."/>
        </authorList>
    </citation>
    <scope>NUCLEOTIDE SEQUENCE [LARGE SCALE GENOMIC DNA]</scope>
    <source>
        <strain evidence="2 3">SA-152</strain>
    </source>
</reference>
<sequence>MTLPLVSIVIPSYKSEFFEQTLRSAIGQTYPNIEIVVSDNCPTEAIKDICAKFNHVEYSRNPEKGAGNVIKSLYAGRGEFIKPLFDDDLLHPFCIEKMVRAMQSNPAIQLVFSASAIIDNNNNKTSIRKPNNGSALISGRDMQRQIVLSFINMIGEFSSVLYRRNRIQQFTPNELFNLAGKDYALGLADIAAFFNLTRDNSIYYYDEELTYFRHDTQLQSNSNPAANKNFVHCVTEWVDLLLHAFDTNAISLAELSNANAVVTNFLNRWRSTYPVVDQYQAKYLQKIADNS</sequence>
<feature type="domain" description="Glycosyltransferase 2-like" evidence="1">
    <location>
        <begin position="7"/>
        <end position="135"/>
    </location>
</feature>
<evidence type="ECO:0000313" key="3">
    <source>
        <dbReference type="Proteomes" id="UP000294829"/>
    </source>
</evidence>
<keyword evidence="2" id="KW-0808">Transferase</keyword>
<keyword evidence="3" id="KW-1185">Reference proteome</keyword>
<dbReference type="RefSeq" id="WP_133326910.1">
    <property type="nucleotide sequence ID" value="NZ_SMYL01000002.1"/>
</dbReference>
<dbReference type="SUPFAM" id="SSF53448">
    <property type="entry name" value="Nucleotide-diphospho-sugar transferases"/>
    <property type="match status" value="1"/>
</dbReference>
<dbReference type="EMBL" id="SMYL01000002">
    <property type="protein sequence ID" value="TDK67550.1"/>
    <property type="molecule type" value="Genomic_DNA"/>
</dbReference>
<evidence type="ECO:0000313" key="2">
    <source>
        <dbReference type="EMBL" id="TDK67550.1"/>
    </source>
</evidence>